<dbReference type="RefSeq" id="WP_189384400.1">
    <property type="nucleotide sequence ID" value="NZ_BAABFY010000055.1"/>
</dbReference>
<reference evidence="2" key="2">
    <citation type="submission" date="2020-09" db="EMBL/GenBank/DDBJ databases">
        <authorList>
            <person name="Sun Q."/>
            <person name="Kim S."/>
        </authorList>
    </citation>
    <scope>NUCLEOTIDE SEQUENCE</scope>
    <source>
        <strain evidence="2">KCTC 23732</strain>
    </source>
</reference>
<evidence type="ECO:0000313" key="3">
    <source>
        <dbReference type="Proteomes" id="UP000608345"/>
    </source>
</evidence>
<evidence type="ECO:0000313" key="2">
    <source>
        <dbReference type="EMBL" id="GGW82497.1"/>
    </source>
</evidence>
<sequence>MSSQNTNPFVLPGLGQDGITAGNPLISSMEMMGKAWQAFAQTGTPSAFPMASTTLNPEELDKRIQELKTVENWLKLNLSMLSSTIQGMEIQRASIATMHSFVNAVAEQHKGQATLDEVLGLKPKTTDDAAASQTASATTGSDALSSAAGAWWNMLQNQFNQLAQATAATLQAAPESSAETQPETNTRPTAAPAKTSTRKTTTQKTTTPAKK</sequence>
<accession>A0A918JLR2</accession>
<dbReference type="EMBL" id="BMYS01000005">
    <property type="protein sequence ID" value="GGW82497.1"/>
    <property type="molecule type" value="Genomic_DNA"/>
</dbReference>
<evidence type="ECO:0000256" key="1">
    <source>
        <dbReference type="SAM" id="MobiDB-lite"/>
    </source>
</evidence>
<name>A0A918JLR2_9BURK</name>
<proteinExistence type="predicted"/>
<dbReference type="NCBIfam" id="NF043076">
    <property type="entry name" value="PHA_gran_PhaM"/>
    <property type="match status" value="1"/>
</dbReference>
<keyword evidence="3" id="KW-1185">Reference proteome</keyword>
<organism evidence="2 3">
    <name type="scientific">Advenella faeciporci</name>
    <dbReference type="NCBI Taxonomy" id="797535"/>
    <lineage>
        <taxon>Bacteria</taxon>
        <taxon>Pseudomonadati</taxon>
        <taxon>Pseudomonadota</taxon>
        <taxon>Betaproteobacteria</taxon>
        <taxon>Burkholderiales</taxon>
        <taxon>Alcaligenaceae</taxon>
    </lineage>
</organism>
<feature type="region of interest" description="Disordered" evidence="1">
    <location>
        <begin position="168"/>
        <end position="211"/>
    </location>
</feature>
<protein>
    <submittedName>
        <fullName evidence="2">Uncharacterized protein</fullName>
    </submittedName>
</protein>
<gene>
    <name evidence="2" type="ORF">GCM10011450_10430</name>
</gene>
<comment type="caution">
    <text evidence="2">The sequence shown here is derived from an EMBL/GenBank/DDBJ whole genome shotgun (WGS) entry which is preliminary data.</text>
</comment>
<dbReference type="InterPro" id="IPR050026">
    <property type="entry name" value="PHA_gran_PhaM_N"/>
</dbReference>
<feature type="compositionally biased region" description="Low complexity" evidence="1">
    <location>
        <begin position="186"/>
        <end position="211"/>
    </location>
</feature>
<dbReference type="Proteomes" id="UP000608345">
    <property type="component" value="Unassembled WGS sequence"/>
</dbReference>
<reference evidence="2" key="1">
    <citation type="journal article" date="2014" name="Int. J. Syst. Evol. Microbiol.">
        <title>Complete genome sequence of Corynebacterium casei LMG S-19264T (=DSM 44701T), isolated from a smear-ripened cheese.</title>
        <authorList>
            <consortium name="US DOE Joint Genome Institute (JGI-PGF)"/>
            <person name="Walter F."/>
            <person name="Albersmeier A."/>
            <person name="Kalinowski J."/>
            <person name="Ruckert C."/>
        </authorList>
    </citation>
    <scope>NUCLEOTIDE SEQUENCE</scope>
    <source>
        <strain evidence="2">KCTC 23732</strain>
    </source>
</reference>
<dbReference type="AlphaFoldDB" id="A0A918JLR2"/>